<feature type="region of interest" description="Disordered" evidence="1">
    <location>
        <begin position="1"/>
        <end position="63"/>
    </location>
</feature>
<proteinExistence type="predicted"/>
<feature type="compositionally biased region" description="Basic residues" evidence="1">
    <location>
        <begin position="18"/>
        <end position="28"/>
    </location>
</feature>
<protein>
    <submittedName>
        <fullName evidence="2">Uncharacterized protein</fullName>
    </submittedName>
</protein>
<evidence type="ECO:0000313" key="3">
    <source>
        <dbReference type="Proteomes" id="UP001621512"/>
    </source>
</evidence>
<keyword evidence="3" id="KW-1185">Reference proteome</keyword>
<reference evidence="2 3" key="1">
    <citation type="submission" date="2022-10" db="EMBL/GenBank/DDBJ databases">
        <title>The complete genomes of actinobacterial strains from the NBC collection.</title>
        <authorList>
            <person name="Joergensen T.S."/>
            <person name="Alvarez Arevalo M."/>
            <person name="Sterndorff E.B."/>
            <person name="Faurdal D."/>
            <person name="Vuksanovic O."/>
            <person name="Mourched A.-S."/>
            <person name="Charusanti P."/>
            <person name="Shaw S."/>
            <person name="Blin K."/>
            <person name="Weber T."/>
        </authorList>
    </citation>
    <scope>NUCLEOTIDE SEQUENCE [LARGE SCALE GENOMIC DNA]</scope>
    <source>
        <strain evidence="2 3">NBC_00017</strain>
    </source>
</reference>
<feature type="compositionally biased region" description="Low complexity" evidence="1">
    <location>
        <begin position="29"/>
        <end position="40"/>
    </location>
</feature>
<sequence>MTAGESRPGASYPPSPTGRRRVRRHARAAHASSPGAAPTAGETSAPCRLPAARMTAPKEHGHG</sequence>
<evidence type="ECO:0000256" key="1">
    <source>
        <dbReference type="SAM" id="MobiDB-lite"/>
    </source>
</evidence>
<dbReference type="RefSeq" id="WP_405508753.1">
    <property type="nucleotide sequence ID" value="NZ_CP108341.1"/>
</dbReference>
<evidence type="ECO:0000313" key="2">
    <source>
        <dbReference type="EMBL" id="WTW31750.1"/>
    </source>
</evidence>
<dbReference type="EMBL" id="CP108341">
    <property type="protein sequence ID" value="WTW31750.1"/>
    <property type="molecule type" value="Genomic_DNA"/>
</dbReference>
<name>A0ABZ1MXA3_STREF</name>
<organism evidence="2 3">
    <name type="scientific">Streptomyces purpurascens</name>
    <dbReference type="NCBI Taxonomy" id="1924"/>
    <lineage>
        <taxon>Bacteria</taxon>
        <taxon>Bacillati</taxon>
        <taxon>Actinomycetota</taxon>
        <taxon>Actinomycetes</taxon>
        <taxon>Kitasatosporales</taxon>
        <taxon>Streptomycetaceae</taxon>
        <taxon>Streptomyces</taxon>
    </lineage>
</organism>
<accession>A0ABZ1MXA3</accession>
<gene>
    <name evidence="2" type="ORF">OHU35_39230</name>
</gene>
<dbReference type="Proteomes" id="UP001621512">
    <property type="component" value="Chromosome"/>
</dbReference>